<keyword evidence="11 17" id="KW-0472">Membrane</keyword>
<reference evidence="19" key="1">
    <citation type="submission" date="2021-02" db="EMBL/GenBank/DDBJ databases">
        <title>Skermanella TT6 skin isolate.</title>
        <authorList>
            <person name="Lee K."/>
            <person name="Ganzorig M."/>
        </authorList>
    </citation>
    <scope>NUCLEOTIDE SEQUENCE</scope>
    <source>
        <strain evidence="19">TT6</strain>
    </source>
</reference>
<evidence type="ECO:0000256" key="4">
    <source>
        <dbReference type="ARBA" id="ARBA00013174"/>
    </source>
</evidence>
<evidence type="ECO:0000256" key="3">
    <source>
        <dbReference type="ARBA" id="ARBA00010441"/>
    </source>
</evidence>
<proteinExistence type="inferred from homology"/>
<evidence type="ECO:0000256" key="7">
    <source>
        <dbReference type="ARBA" id="ARBA00022679"/>
    </source>
</evidence>
<dbReference type="EC" id="2.7.8.8" evidence="4"/>
<dbReference type="InterPro" id="IPR000462">
    <property type="entry name" value="CDP-OH_P_trans"/>
</dbReference>
<dbReference type="EMBL" id="CP067420">
    <property type="protein sequence ID" value="QQP88789.1"/>
    <property type="molecule type" value="Genomic_DNA"/>
</dbReference>
<dbReference type="NCBIfam" id="TIGR00473">
    <property type="entry name" value="pssA"/>
    <property type="match status" value="1"/>
</dbReference>
<dbReference type="InterPro" id="IPR050324">
    <property type="entry name" value="CDP-alcohol_PTase-I"/>
</dbReference>
<dbReference type="PANTHER" id="PTHR14269">
    <property type="entry name" value="CDP-DIACYLGLYCEROL--GLYCEROL-3-PHOSPHATE 3-PHOSPHATIDYLTRANSFERASE-RELATED"/>
    <property type="match status" value="1"/>
</dbReference>
<feature type="transmembrane region" description="Helical" evidence="17">
    <location>
        <begin position="233"/>
        <end position="251"/>
    </location>
</feature>
<feature type="region of interest" description="Disordered" evidence="16">
    <location>
        <begin position="261"/>
        <end position="286"/>
    </location>
</feature>
<evidence type="ECO:0000256" key="12">
    <source>
        <dbReference type="ARBA" id="ARBA00023209"/>
    </source>
</evidence>
<feature type="transmembrane region" description="Helical" evidence="17">
    <location>
        <begin position="21"/>
        <end position="42"/>
    </location>
</feature>
<evidence type="ECO:0000259" key="18">
    <source>
        <dbReference type="Pfam" id="PF08009"/>
    </source>
</evidence>
<keyword evidence="10" id="KW-0443">Lipid metabolism</keyword>
<dbReference type="Pfam" id="PF01066">
    <property type="entry name" value="CDP-OH_P_transf"/>
    <property type="match status" value="1"/>
</dbReference>
<keyword evidence="6" id="KW-0444">Lipid biosynthesis</keyword>
<evidence type="ECO:0000256" key="13">
    <source>
        <dbReference type="ARBA" id="ARBA00023264"/>
    </source>
</evidence>
<dbReference type="InterPro" id="IPR012616">
    <property type="entry name" value="CDP-OH_P_trans_C"/>
</dbReference>
<dbReference type="PROSITE" id="PS00379">
    <property type="entry name" value="CDP_ALCOHOL_P_TRANSF"/>
    <property type="match status" value="1"/>
</dbReference>
<keyword evidence="13" id="KW-1208">Phospholipid metabolism</keyword>
<evidence type="ECO:0000313" key="19">
    <source>
        <dbReference type="EMBL" id="QQP88789.1"/>
    </source>
</evidence>
<dbReference type="Pfam" id="PF08009">
    <property type="entry name" value="CDP-OH_P_tran_2"/>
    <property type="match status" value="1"/>
</dbReference>
<evidence type="ECO:0000313" key="20">
    <source>
        <dbReference type="Proteomes" id="UP000595197"/>
    </source>
</evidence>
<keyword evidence="20" id="KW-1185">Reference proteome</keyword>
<evidence type="ECO:0000256" key="2">
    <source>
        <dbReference type="ARBA" id="ARBA00004127"/>
    </source>
</evidence>
<name>A0ABX7B3S7_9PROT</name>
<keyword evidence="12" id="KW-0594">Phospholipid biosynthesis</keyword>
<evidence type="ECO:0000256" key="11">
    <source>
        <dbReference type="ARBA" id="ARBA00023136"/>
    </source>
</evidence>
<evidence type="ECO:0000256" key="10">
    <source>
        <dbReference type="ARBA" id="ARBA00023098"/>
    </source>
</evidence>
<feature type="transmembrane region" description="Helical" evidence="17">
    <location>
        <begin position="143"/>
        <end position="166"/>
    </location>
</feature>
<feature type="transmembrane region" description="Helical" evidence="17">
    <location>
        <begin position="210"/>
        <end position="227"/>
    </location>
</feature>
<evidence type="ECO:0000256" key="8">
    <source>
        <dbReference type="ARBA" id="ARBA00022692"/>
    </source>
</evidence>
<feature type="domain" description="CDP-alcohol phosphatidyltransferase C-terminal" evidence="18">
    <location>
        <begin position="210"/>
        <end position="245"/>
    </location>
</feature>
<feature type="transmembrane region" description="Helical" evidence="17">
    <location>
        <begin position="178"/>
        <end position="198"/>
    </location>
</feature>
<organism evidence="19 20">
    <name type="scientific">Skermanella cutis</name>
    <dbReference type="NCBI Taxonomy" id="2775420"/>
    <lineage>
        <taxon>Bacteria</taxon>
        <taxon>Pseudomonadati</taxon>
        <taxon>Pseudomonadota</taxon>
        <taxon>Alphaproteobacteria</taxon>
        <taxon>Rhodospirillales</taxon>
        <taxon>Azospirillaceae</taxon>
        <taxon>Skermanella</taxon>
    </lineage>
</organism>
<sequence length="286" mass="30814">MTARPERARRRNRPPRLRGLSINRLLPNMLTMLALCAGVTAMRFAIQGRFEAAVVSVMIAAVFDALDGRIARLLNGQSRFGEELDSLSDVVSFGVAPAITLYLWVLSGAGTPGWIAVLAFSVCAALRLARFNSKLGDSDLPPYAYNYFTGVPAPAAAGLVLLPLVISFEAGTTVFGHPLFVGVWAAAIALLMVSQWPTFSFKGIRVPQKYVIPLLAAVGLLAAMLVSTPWLTLALIGVAYLASLPFSLRQYRRLRREAERLHEAAHQDPEAEAGAEAEAAGERPAD</sequence>
<dbReference type="InterPro" id="IPR004533">
    <property type="entry name" value="CDP-diaglyc--ser_O-PTrfase"/>
</dbReference>
<dbReference type="Gene3D" id="1.20.120.1760">
    <property type="match status" value="1"/>
</dbReference>
<dbReference type="PANTHER" id="PTHR14269:SF61">
    <property type="entry name" value="CDP-DIACYLGLYCEROL--SERINE O-PHOSPHATIDYLTRANSFERASE"/>
    <property type="match status" value="1"/>
</dbReference>
<evidence type="ECO:0000256" key="9">
    <source>
        <dbReference type="ARBA" id="ARBA00022989"/>
    </source>
</evidence>
<evidence type="ECO:0000256" key="1">
    <source>
        <dbReference type="ARBA" id="ARBA00000287"/>
    </source>
</evidence>
<keyword evidence="9 17" id="KW-1133">Transmembrane helix</keyword>
<evidence type="ECO:0000256" key="15">
    <source>
        <dbReference type="RuleBase" id="RU003750"/>
    </source>
</evidence>
<dbReference type="InterPro" id="IPR043130">
    <property type="entry name" value="CDP-OH_PTrfase_TM_dom"/>
</dbReference>
<comment type="catalytic activity">
    <reaction evidence="1">
        <text>a CDP-1,2-diacyl-sn-glycerol + L-serine = a 1,2-diacyl-sn-glycero-3-phospho-L-serine + CMP + H(+)</text>
        <dbReference type="Rhea" id="RHEA:16913"/>
        <dbReference type="ChEBI" id="CHEBI:15378"/>
        <dbReference type="ChEBI" id="CHEBI:33384"/>
        <dbReference type="ChEBI" id="CHEBI:57262"/>
        <dbReference type="ChEBI" id="CHEBI:58332"/>
        <dbReference type="ChEBI" id="CHEBI:60377"/>
        <dbReference type="EC" id="2.7.8.8"/>
    </reaction>
</comment>
<dbReference type="GO" id="GO:0003882">
    <property type="term" value="F:CDP-diacylglycerol-serine O-phosphatidyltransferase activity"/>
    <property type="evidence" value="ECO:0007669"/>
    <property type="project" value="UniProtKB-EC"/>
</dbReference>
<comment type="similarity">
    <text evidence="3 15">Belongs to the CDP-alcohol phosphatidyltransferase class-I family.</text>
</comment>
<evidence type="ECO:0000256" key="16">
    <source>
        <dbReference type="SAM" id="MobiDB-lite"/>
    </source>
</evidence>
<accession>A0ABX7B3S7</accession>
<keyword evidence="8 17" id="KW-0812">Transmembrane</keyword>
<dbReference type="Proteomes" id="UP000595197">
    <property type="component" value="Chromosome"/>
</dbReference>
<evidence type="ECO:0000256" key="6">
    <source>
        <dbReference type="ARBA" id="ARBA00022516"/>
    </source>
</evidence>
<dbReference type="RefSeq" id="WP_201074164.1">
    <property type="nucleotide sequence ID" value="NZ_CP067420.1"/>
</dbReference>
<evidence type="ECO:0000256" key="14">
    <source>
        <dbReference type="ARBA" id="ARBA00032361"/>
    </source>
</evidence>
<evidence type="ECO:0000256" key="5">
    <source>
        <dbReference type="ARBA" id="ARBA00017171"/>
    </source>
</evidence>
<protein>
    <recommendedName>
        <fullName evidence="5">CDP-diacylglycerol--serine O-phosphatidyltransferase</fullName>
        <ecNumber evidence="4">2.7.8.8</ecNumber>
    </recommendedName>
    <alternativeName>
        <fullName evidence="14">Phosphatidylserine synthase</fullName>
    </alternativeName>
</protein>
<comment type="subcellular location">
    <subcellularLocation>
        <location evidence="2">Endomembrane system</location>
        <topology evidence="2">Multi-pass membrane protein</topology>
    </subcellularLocation>
</comment>
<keyword evidence="7 15" id="KW-0808">Transferase</keyword>
<dbReference type="InterPro" id="IPR048254">
    <property type="entry name" value="CDP_ALCOHOL_P_TRANSF_CS"/>
</dbReference>
<gene>
    <name evidence="19" type="primary">pssA</name>
    <name evidence="19" type="ORF">IGS68_22670</name>
</gene>
<evidence type="ECO:0000256" key="17">
    <source>
        <dbReference type="SAM" id="Phobius"/>
    </source>
</evidence>